<reference evidence="3 4" key="1">
    <citation type="submission" date="2022-08" db="EMBL/GenBank/DDBJ databases">
        <authorList>
            <person name="Zeman M."/>
            <person name="Kubasova T."/>
        </authorList>
    </citation>
    <scope>NUCLEOTIDE SEQUENCE [LARGE SCALE GENOMIC DNA]</scope>
    <source>
        <strain evidence="3 4">ET62</strain>
    </source>
</reference>
<evidence type="ECO:0000313" key="4">
    <source>
        <dbReference type="Proteomes" id="UP001204579"/>
    </source>
</evidence>
<organism evidence="3 4">
    <name type="scientific">Phocaeicola barnesiae</name>
    <dbReference type="NCBI Taxonomy" id="376804"/>
    <lineage>
        <taxon>Bacteria</taxon>
        <taxon>Pseudomonadati</taxon>
        <taxon>Bacteroidota</taxon>
        <taxon>Bacteroidia</taxon>
        <taxon>Bacteroidales</taxon>
        <taxon>Bacteroidaceae</taxon>
        <taxon>Phocaeicola</taxon>
    </lineage>
</organism>
<keyword evidence="1" id="KW-0175">Coiled coil</keyword>
<feature type="transmembrane region" description="Helical" evidence="2">
    <location>
        <begin position="40"/>
        <end position="62"/>
    </location>
</feature>
<protein>
    <submittedName>
        <fullName evidence="3">Uncharacterized protein</fullName>
    </submittedName>
</protein>
<evidence type="ECO:0000256" key="1">
    <source>
        <dbReference type="SAM" id="Coils"/>
    </source>
</evidence>
<comment type="caution">
    <text evidence="3">The sequence shown here is derived from an EMBL/GenBank/DDBJ whole genome shotgun (WGS) entry which is preliminary data.</text>
</comment>
<accession>A0AAW5N3P5</accession>
<dbReference type="Proteomes" id="UP001204579">
    <property type="component" value="Unassembled WGS sequence"/>
</dbReference>
<dbReference type="InterPro" id="IPR036410">
    <property type="entry name" value="HSP_DnaJ_Cys-rich_dom_sf"/>
</dbReference>
<feature type="coiled-coil region" evidence="1">
    <location>
        <begin position="138"/>
        <end position="172"/>
    </location>
</feature>
<evidence type="ECO:0000313" key="3">
    <source>
        <dbReference type="EMBL" id="MCR8875268.1"/>
    </source>
</evidence>
<dbReference type="RefSeq" id="WP_258336298.1">
    <property type="nucleotide sequence ID" value="NZ_JANRHJ010000025.1"/>
</dbReference>
<dbReference type="EMBL" id="JANRHJ010000025">
    <property type="protein sequence ID" value="MCR8875268.1"/>
    <property type="molecule type" value="Genomic_DNA"/>
</dbReference>
<keyword evidence="2" id="KW-1133">Transmembrane helix</keyword>
<evidence type="ECO:0000256" key="2">
    <source>
        <dbReference type="SAM" id="Phobius"/>
    </source>
</evidence>
<keyword evidence="2" id="KW-0472">Membrane</keyword>
<dbReference type="Gene3D" id="6.20.20.10">
    <property type="match status" value="1"/>
</dbReference>
<name>A0AAW5N3P5_9BACT</name>
<sequence length="348" mass="40890">MKQTLPKLVLLLIVVFFDATNLIAAPEDYGRDYILRDGNQITAFLSILFWSGLLLCLIFLLLRSGYYKMKDNIEEKDEQKSKNKKHMQYYPSIIPCPDCMGRGWIKGDEINFYELPICSHCNGFGKVLTQELHELVKKVKDEDRRNEERKKIEKIEQDKIEMEERAKYQNKKRRIGDFEYTITTLLNMDYKTFDGIYMKSLNECNNIIHEYQEKMKENSCTHCEGSNKSCTYCQGKGYILTEEMIGLTERIRITRREHIDFFKGYSLFGRGRDKLKKGISYNYSTNSFRELLYKKLENVPECPYCKGIGRIISSEIIRIAKYGYKNTPHDDSYFIKKACEKCNGTGKL</sequence>
<keyword evidence="2" id="KW-0812">Transmembrane</keyword>
<proteinExistence type="predicted"/>
<keyword evidence="4" id="KW-1185">Reference proteome</keyword>
<dbReference type="SUPFAM" id="SSF57938">
    <property type="entry name" value="DnaJ/Hsp40 cysteine-rich domain"/>
    <property type="match status" value="1"/>
</dbReference>
<gene>
    <name evidence="3" type="ORF">NW209_14850</name>
</gene>
<dbReference type="AlphaFoldDB" id="A0AAW5N3P5"/>